<dbReference type="AlphaFoldDB" id="A0A6M5Z234"/>
<dbReference type="Proteomes" id="UP000503447">
    <property type="component" value="Chromosome"/>
</dbReference>
<keyword evidence="2" id="KW-1003">Cell membrane</keyword>
<evidence type="ECO:0008006" key="9">
    <source>
        <dbReference type="Google" id="ProtNLM"/>
    </source>
</evidence>
<comment type="subcellular location">
    <subcellularLocation>
        <location evidence="1">Cell membrane</location>
        <topology evidence="1">Multi-pass membrane protein</topology>
    </subcellularLocation>
</comment>
<feature type="transmembrane region" description="Helical" evidence="6">
    <location>
        <begin position="315"/>
        <end position="335"/>
    </location>
</feature>
<evidence type="ECO:0000256" key="4">
    <source>
        <dbReference type="ARBA" id="ARBA00022989"/>
    </source>
</evidence>
<keyword evidence="5 6" id="KW-0472">Membrane</keyword>
<dbReference type="EMBL" id="CP053452">
    <property type="protein sequence ID" value="QJX00498.1"/>
    <property type="molecule type" value="Genomic_DNA"/>
</dbReference>
<reference evidence="8" key="1">
    <citation type="submission" date="2020-05" db="EMBL/GenBank/DDBJ databases">
        <title>Frigoriglobus tundricola gen. nov., sp. nov., a psychrotolerant cellulolytic planctomycete of the family Gemmataceae with two divergent copies of 16S rRNA gene.</title>
        <authorList>
            <person name="Kulichevskaya I.S."/>
            <person name="Ivanova A.A."/>
            <person name="Naumoff D.G."/>
            <person name="Beletsky A.V."/>
            <person name="Rijpstra W.I.C."/>
            <person name="Sinninghe Damste J.S."/>
            <person name="Mardanov A.V."/>
            <person name="Ravin N.V."/>
            <person name="Dedysh S.N."/>
        </authorList>
    </citation>
    <scope>NUCLEOTIDE SEQUENCE [LARGE SCALE GENOMIC DNA]</scope>
    <source>
        <strain evidence="8">PL17</strain>
    </source>
</reference>
<dbReference type="GO" id="GO:0043190">
    <property type="term" value="C:ATP-binding cassette (ABC) transporter complex"/>
    <property type="evidence" value="ECO:0007669"/>
    <property type="project" value="TreeGrafter"/>
</dbReference>
<sequence>MITTLDRMFLLSYLRSYAIVWTSLIGLYVVLDLFTHLDDFVNRPGTFVASARVIIHFYGYRIPQLFDLMAEPITLMAAAFSVSWMQRNNELLPQLSAGIPTRRAIRPILLGAALTLSLTPLNQEFLIPEVADQLMTKPDDPEGTKAQVLTGAYDTATGTHLEGYVGFRRDRRVERLNVTFSENSPSGMLHIAAAEAVYVPKGDDPLTGGWLLIGIGPEDTQRLGSRPMPTNLTALGTGRYFLKVTDADFEAVCRGGTWYIYAPTTRLREMLLDPEPRRRGKMAVLFHTRITRPLVGGIMVILGLSVILWNPNRHVIISAGLCMGVAASLFLFVIACKYLGDQEVLTAPLAAWMPVLLFGPPALVAFDSVHT</sequence>
<evidence type="ECO:0000256" key="5">
    <source>
        <dbReference type="ARBA" id="ARBA00023136"/>
    </source>
</evidence>
<dbReference type="PANTHER" id="PTHR33529:SF2">
    <property type="entry name" value="LIPOPOLYSACCHARIDE EXPORT SYSTEM PERMEASE PROTEIN LPTG"/>
    <property type="match status" value="1"/>
</dbReference>
<organism evidence="7 8">
    <name type="scientific">Frigoriglobus tundricola</name>
    <dbReference type="NCBI Taxonomy" id="2774151"/>
    <lineage>
        <taxon>Bacteria</taxon>
        <taxon>Pseudomonadati</taxon>
        <taxon>Planctomycetota</taxon>
        <taxon>Planctomycetia</taxon>
        <taxon>Gemmatales</taxon>
        <taxon>Gemmataceae</taxon>
        <taxon>Frigoriglobus</taxon>
    </lineage>
</organism>
<dbReference type="InterPro" id="IPR005495">
    <property type="entry name" value="LptG/LptF_permease"/>
</dbReference>
<proteinExistence type="predicted"/>
<keyword evidence="3 6" id="KW-0812">Transmembrane</keyword>
<feature type="transmembrane region" description="Helical" evidence="6">
    <location>
        <begin position="290"/>
        <end position="309"/>
    </location>
</feature>
<evidence type="ECO:0000256" key="3">
    <source>
        <dbReference type="ARBA" id="ARBA00022692"/>
    </source>
</evidence>
<evidence type="ECO:0000256" key="2">
    <source>
        <dbReference type="ARBA" id="ARBA00022475"/>
    </source>
</evidence>
<dbReference type="KEGG" id="ftj:FTUN_8128"/>
<accession>A0A6M5Z234</accession>
<keyword evidence="4 6" id="KW-1133">Transmembrane helix</keyword>
<protein>
    <recommendedName>
        <fullName evidence="9">LptF/LptG family permease</fullName>
    </recommendedName>
</protein>
<keyword evidence="8" id="KW-1185">Reference proteome</keyword>
<evidence type="ECO:0000313" key="8">
    <source>
        <dbReference type="Proteomes" id="UP000503447"/>
    </source>
</evidence>
<feature type="transmembrane region" description="Helical" evidence="6">
    <location>
        <begin position="12"/>
        <end position="31"/>
    </location>
</feature>
<evidence type="ECO:0000313" key="7">
    <source>
        <dbReference type="EMBL" id="QJX00498.1"/>
    </source>
</evidence>
<dbReference type="RefSeq" id="WP_171475232.1">
    <property type="nucleotide sequence ID" value="NZ_CP053452.2"/>
</dbReference>
<evidence type="ECO:0000256" key="6">
    <source>
        <dbReference type="SAM" id="Phobius"/>
    </source>
</evidence>
<name>A0A6M5Z234_9BACT</name>
<gene>
    <name evidence="7" type="ORF">FTUN_8128</name>
</gene>
<dbReference type="GO" id="GO:0015920">
    <property type="term" value="P:lipopolysaccharide transport"/>
    <property type="evidence" value="ECO:0007669"/>
    <property type="project" value="TreeGrafter"/>
</dbReference>
<evidence type="ECO:0000256" key="1">
    <source>
        <dbReference type="ARBA" id="ARBA00004651"/>
    </source>
</evidence>
<dbReference type="Pfam" id="PF03739">
    <property type="entry name" value="LptF_LptG"/>
    <property type="match status" value="2"/>
</dbReference>
<dbReference type="PANTHER" id="PTHR33529">
    <property type="entry name" value="SLR0882 PROTEIN-RELATED"/>
    <property type="match status" value="1"/>
</dbReference>
<feature type="transmembrane region" description="Helical" evidence="6">
    <location>
        <begin position="347"/>
        <end position="366"/>
    </location>
</feature>